<evidence type="ECO:0000256" key="1">
    <source>
        <dbReference type="ARBA" id="ARBA00009437"/>
    </source>
</evidence>
<evidence type="ECO:0000313" key="7">
    <source>
        <dbReference type="EMBL" id="NOK34592.1"/>
    </source>
</evidence>
<dbReference type="GO" id="GO:0003677">
    <property type="term" value="F:DNA binding"/>
    <property type="evidence" value="ECO:0007669"/>
    <property type="project" value="UniProtKB-KW"/>
</dbReference>
<dbReference type="Pfam" id="PF03466">
    <property type="entry name" value="LysR_substrate"/>
    <property type="match status" value="1"/>
</dbReference>
<evidence type="ECO:0000256" key="2">
    <source>
        <dbReference type="ARBA" id="ARBA00023015"/>
    </source>
</evidence>
<comment type="similarity">
    <text evidence="1">Belongs to the LysR transcriptional regulatory family.</text>
</comment>
<dbReference type="EMBL" id="JABFJV010000076">
    <property type="protein sequence ID" value="NOK34592.1"/>
    <property type="molecule type" value="Genomic_DNA"/>
</dbReference>
<dbReference type="InterPro" id="IPR037402">
    <property type="entry name" value="YidZ_PBP2"/>
</dbReference>
<organism evidence="7 8">
    <name type="scientific">Corallococcus exercitus</name>
    <dbReference type="NCBI Taxonomy" id="2316736"/>
    <lineage>
        <taxon>Bacteria</taxon>
        <taxon>Pseudomonadati</taxon>
        <taxon>Myxococcota</taxon>
        <taxon>Myxococcia</taxon>
        <taxon>Myxococcales</taxon>
        <taxon>Cystobacterineae</taxon>
        <taxon>Myxococcaceae</taxon>
        <taxon>Corallococcus</taxon>
    </lineage>
</organism>
<evidence type="ECO:0000256" key="4">
    <source>
        <dbReference type="ARBA" id="ARBA00023163"/>
    </source>
</evidence>
<dbReference type="InterPro" id="IPR036390">
    <property type="entry name" value="WH_DNA-bd_sf"/>
</dbReference>
<evidence type="ECO:0000256" key="3">
    <source>
        <dbReference type="ARBA" id="ARBA00023125"/>
    </source>
</evidence>
<dbReference type="InterPro" id="IPR050389">
    <property type="entry name" value="LysR-type_TF"/>
</dbReference>
<dbReference type="SUPFAM" id="SSF53850">
    <property type="entry name" value="Periplasmic binding protein-like II"/>
    <property type="match status" value="1"/>
</dbReference>
<dbReference type="Proteomes" id="UP000563426">
    <property type="component" value="Unassembled WGS sequence"/>
</dbReference>
<evidence type="ECO:0000256" key="5">
    <source>
        <dbReference type="SAM" id="MobiDB-lite"/>
    </source>
</evidence>
<accession>A0A3A8I2I4</accession>
<evidence type="ECO:0000259" key="6">
    <source>
        <dbReference type="PROSITE" id="PS50931"/>
    </source>
</evidence>
<comment type="caution">
    <text evidence="7">The sequence shown here is derived from an EMBL/GenBank/DDBJ whole genome shotgun (WGS) entry which is preliminary data.</text>
</comment>
<reference evidence="7 8" key="1">
    <citation type="submission" date="2020-05" db="EMBL/GenBank/DDBJ databases">
        <authorList>
            <person name="Whitworth D."/>
        </authorList>
    </citation>
    <scope>NUCLEOTIDE SEQUENCE [LARGE SCALE GENOMIC DNA]</scope>
    <source>
        <strain evidence="7 8">AB043B</strain>
    </source>
</reference>
<dbReference type="PROSITE" id="PS50931">
    <property type="entry name" value="HTH_LYSR"/>
    <property type="match status" value="1"/>
</dbReference>
<dbReference type="AlphaFoldDB" id="A0A3A8I2I4"/>
<keyword evidence="8" id="KW-1185">Reference proteome</keyword>
<name>A0A3A8I2I4_9BACT</name>
<dbReference type="InterPro" id="IPR000847">
    <property type="entry name" value="LysR_HTH_N"/>
</dbReference>
<sequence length="309" mass="33393">MVLEERSVTRAASRLHVTPPAISNALARLRELFADPLLVRSGRGLVPTPRALELLPSLREATAAMSRVLEGDGGFDPATCTRAFALACSDADHLCVVPQVAALFTHRLPRAQLRALSIDHFEASGGLEQGETDVAIAPALPLGPGLHARTLYRDDAVVVVRGDHPHARDRLTKASFNALGHVDLWLALGKGGVGNRHATAFFQEHGLERRIAMVAPSFAAAAAIVASTDLAAGMPRRIAERCRTMMGLRILELPTPPMEFQMQLVWHERTHQDAGARHFRALIQEALGEPASGARKKGRASRAESRRIA</sequence>
<feature type="domain" description="HTH lysR-type" evidence="6">
    <location>
        <begin position="1"/>
        <end position="48"/>
    </location>
</feature>
<dbReference type="Gene3D" id="1.10.10.10">
    <property type="entry name" value="Winged helix-like DNA-binding domain superfamily/Winged helix DNA-binding domain"/>
    <property type="match status" value="1"/>
</dbReference>
<dbReference type="CDD" id="cd08417">
    <property type="entry name" value="PBP2_Nitroaromatics_like"/>
    <property type="match status" value="1"/>
</dbReference>
<keyword evidence="3" id="KW-0238">DNA-binding</keyword>
<keyword evidence="4" id="KW-0804">Transcription</keyword>
<keyword evidence="2" id="KW-0805">Transcription regulation</keyword>
<gene>
    <name evidence="7" type="ORF">HMI49_15430</name>
</gene>
<evidence type="ECO:0000313" key="8">
    <source>
        <dbReference type="Proteomes" id="UP000563426"/>
    </source>
</evidence>
<dbReference type="InterPro" id="IPR005119">
    <property type="entry name" value="LysR_subst-bd"/>
</dbReference>
<dbReference type="Pfam" id="PF00126">
    <property type="entry name" value="HTH_1"/>
    <property type="match status" value="1"/>
</dbReference>
<dbReference type="InterPro" id="IPR036388">
    <property type="entry name" value="WH-like_DNA-bd_sf"/>
</dbReference>
<dbReference type="GO" id="GO:0003700">
    <property type="term" value="F:DNA-binding transcription factor activity"/>
    <property type="evidence" value="ECO:0007669"/>
    <property type="project" value="InterPro"/>
</dbReference>
<dbReference type="PANTHER" id="PTHR30118">
    <property type="entry name" value="HTH-TYPE TRANSCRIPTIONAL REGULATOR LEUO-RELATED"/>
    <property type="match status" value="1"/>
</dbReference>
<protein>
    <submittedName>
        <fullName evidence="7">LysR family transcriptional regulator</fullName>
    </submittedName>
</protein>
<dbReference type="OrthoDB" id="109788at2"/>
<dbReference type="Gene3D" id="3.40.190.10">
    <property type="entry name" value="Periplasmic binding protein-like II"/>
    <property type="match status" value="2"/>
</dbReference>
<proteinExistence type="inferred from homology"/>
<dbReference type="SUPFAM" id="SSF46785">
    <property type="entry name" value="Winged helix' DNA-binding domain"/>
    <property type="match status" value="1"/>
</dbReference>
<feature type="region of interest" description="Disordered" evidence="5">
    <location>
        <begin position="290"/>
        <end position="309"/>
    </location>
</feature>
<dbReference type="PANTHER" id="PTHR30118:SF15">
    <property type="entry name" value="TRANSCRIPTIONAL REGULATORY PROTEIN"/>
    <property type="match status" value="1"/>
</dbReference>